<feature type="region of interest" description="Disordered" evidence="1">
    <location>
        <begin position="1"/>
        <end position="23"/>
    </location>
</feature>
<reference evidence="2 3" key="1">
    <citation type="journal article" date="2012" name="Eukaryot. Cell">
        <title>Draft genome sequence of CBS 2479, the standard type strain of Trichosporon asahii.</title>
        <authorList>
            <person name="Yang R.Y."/>
            <person name="Li H.T."/>
            <person name="Zhu H."/>
            <person name="Zhou G.P."/>
            <person name="Wang M."/>
            <person name="Wang L."/>
        </authorList>
    </citation>
    <scope>NUCLEOTIDE SEQUENCE [LARGE SCALE GENOMIC DNA]</scope>
    <source>
        <strain evidence="3">ATCC 90039 / CBS 2479 / JCM 2466 / KCTC 7840 / NCYC 2677 / UAMH 7654</strain>
    </source>
</reference>
<dbReference type="VEuPathDB" id="FungiDB:A1Q1_05096"/>
<proteinExistence type="predicted"/>
<comment type="caution">
    <text evidence="2">The sequence shown here is derived from an EMBL/GenBank/DDBJ whole genome shotgun (WGS) entry which is preliminary data.</text>
</comment>
<name>J6EU09_TRIAS</name>
<dbReference type="HOGENOM" id="CLU_826878_0_0_1"/>
<accession>J6EU09</accession>
<gene>
    <name evidence="2" type="ORF">A1Q1_05096</name>
</gene>
<evidence type="ECO:0000313" key="2">
    <source>
        <dbReference type="EMBL" id="EJT46267.1"/>
    </source>
</evidence>
<feature type="compositionally biased region" description="Polar residues" evidence="1">
    <location>
        <begin position="1"/>
        <end position="17"/>
    </location>
</feature>
<dbReference type="Proteomes" id="UP000002748">
    <property type="component" value="Unassembled WGS sequence"/>
</dbReference>
<evidence type="ECO:0000313" key="3">
    <source>
        <dbReference type="Proteomes" id="UP000002748"/>
    </source>
</evidence>
<sequence>MSAPTQQSSANGPSPLTSLRPIFPNSDDPLSAVQILQVWGIWPDLKRGRKSLTRPWEPFYPPYITRTLEQERQSYSNGETYMARASAAVISELWTDAKRGDSRLSEPSNWVAATVSSSLVHPAVDRIDASDTLPRPINVLYLTIPNNKVRLFEGIGVVGVRDPRAKSVRLLEVKRLKRHTNQLVVHLEHMGTATPSARSIPQGTTFDVAPFCGIKTRNAELRAIADLSKKSASAMDMLCLPHLPIARVEEDDELVKTYRPDPSRRLRTVPDRFNRRAWNANNVFSPSPASVHPPPASIPGLAPDVPAHQLDHVPNPVNAVLQDVDQLDQGLVMVQA</sequence>
<dbReference type="EMBL" id="ALBS01000297">
    <property type="protein sequence ID" value="EJT46267.1"/>
    <property type="molecule type" value="Genomic_DNA"/>
</dbReference>
<dbReference type="RefSeq" id="XP_014177378.1">
    <property type="nucleotide sequence ID" value="XM_014321903.1"/>
</dbReference>
<organism evidence="2 3">
    <name type="scientific">Trichosporon asahii var. asahii (strain ATCC 90039 / CBS 2479 / JCM 2466 / KCTC 7840 / NBRC 103889/ NCYC 2677 / UAMH 7654)</name>
    <name type="common">Yeast</name>
    <dbReference type="NCBI Taxonomy" id="1186058"/>
    <lineage>
        <taxon>Eukaryota</taxon>
        <taxon>Fungi</taxon>
        <taxon>Dikarya</taxon>
        <taxon>Basidiomycota</taxon>
        <taxon>Agaricomycotina</taxon>
        <taxon>Tremellomycetes</taxon>
        <taxon>Trichosporonales</taxon>
        <taxon>Trichosporonaceae</taxon>
        <taxon>Trichosporon</taxon>
    </lineage>
</organism>
<dbReference type="GeneID" id="25988608"/>
<protein>
    <submittedName>
        <fullName evidence="2">Uncharacterized protein</fullName>
    </submittedName>
</protein>
<dbReference type="AlphaFoldDB" id="J6EU09"/>
<dbReference type="KEGG" id="tasa:A1Q1_05096"/>
<evidence type="ECO:0000256" key="1">
    <source>
        <dbReference type="SAM" id="MobiDB-lite"/>
    </source>
</evidence>